<evidence type="ECO:0000313" key="3">
    <source>
        <dbReference type="Proteomes" id="UP000198329"/>
    </source>
</evidence>
<organism evidence="2 3">
    <name type="scientific">Pseudoalteromonas nigrifaciens</name>
    <dbReference type="NCBI Taxonomy" id="28109"/>
    <lineage>
        <taxon>Bacteria</taxon>
        <taxon>Pseudomonadati</taxon>
        <taxon>Pseudomonadota</taxon>
        <taxon>Gammaproteobacteria</taxon>
        <taxon>Alteromonadales</taxon>
        <taxon>Pseudoalteromonadaceae</taxon>
        <taxon>Pseudoalteromonas</taxon>
    </lineage>
</organism>
<dbReference type="KEGG" id="png:PNIG_b0033"/>
<accession>A0AAC9UKV5</accession>
<feature type="region of interest" description="Disordered" evidence="1">
    <location>
        <begin position="51"/>
        <end position="70"/>
    </location>
</feature>
<dbReference type="AlphaFoldDB" id="A0AAC9UKV5"/>
<proteinExistence type="predicted"/>
<evidence type="ECO:0000256" key="1">
    <source>
        <dbReference type="SAM" id="MobiDB-lite"/>
    </source>
</evidence>
<keyword evidence="3" id="KW-1185">Reference proteome</keyword>
<protein>
    <submittedName>
        <fullName evidence="2">Uncharacterized protein</fullName>
    </submittedName>
</protein>
<reference evidence="2 3" key="1">
    <citation type="submission" date="2015-03" db="EMBL/GenBank/DDBJ databases">
        <authorList>
            <person name="Xie B.-B."/>
            <person name="Rong J.-C."/>
            <person name="Qin Q.-L."/>
            <person name="Zhang Y.-Z."/>
        </authorList>
    </citation>
    <scope>NUCLEOTIDE SEQUENCE [LARGE SCALE GENOMIC DNA]</scope>
    <source>
        <strain evidence="2 3">KMM 661</strain>
    </source>
</reference>
<dbReference type="EMBL" id="CP011037">
    <property type="protein sequence ID" value="ASM55694.1"/>
    <property type="molecule type" value="Genomic_DNA"/>
</dbReference>
<dbReference type="Proteomes" id="UP000198329">
    <property type="component" value="Chromosome II"/>
</dbReference>
<sequence length="70" mass="8242">MLLAKDTQNSALARRWLGWRYHIPDCHTFPNGNHYSKNFYPSELMSKNEFNRPSASRSMLPPKKLSFKTQ</sequence>
<evidence type="ECO:0000313" key="2">
    <source>
        <dbReference type="EMBL" id="ASM55694.1"/>
    </source>
</evidence>
<name>A0AAC9UKV5_9GAMM</name>
<gene>
    <name evidence="2" type="ORF">PNIG_b0033</name>
</gene>